<dbReference type="CDD" id="cd09272">
    <property type="entry name" value="RNase_HI_RT_Ty1"/>
    <property type="match status" value="1"/>
</dbReference>
<gene>
    <name evidence="3" type="ORF">LWI28_012937</name>
</gene>
<dbReference type="PANTHER" id="PTHR11439">
    <property type="entry name" value="GAG-POL-RELATED RETROTRANSPOSON"/>
    <property type="match status" value="1"/>
</dbReference>
<evidence type="ECO:0000313" key="3">
    <source>
        <dbReference type="EMBL" id="KAI9186008.1"/>
    </source>
</evidence>
<keyword evidence="4" id="KW-1185">Reference proteome</keyword>
<evidence type="ECO:0000313" key="4">
    <source>
        <dbReference type="Proteomes" id="UP001064489"/>
    </source>
</evidence>
<dbReference type="PANTHER" id="PTHR11439:SF486">
    <property type="entry name" value="RLK (RECEPTOR-LIKE KINASE) PROTEIN, PUTATIVE-RELATED"/>
    <property type="match status" value="1"/>
</dbReference>
<protein>
    <recommendedName>
        <fullName evidence="2">Reverse transcriptase Ty1/copia-type domain-containing protein</fullName>
    </recommendedName>
</protein>
<feature type="compositionally biased region" description="Basic and acidic residues" evidence="1">
    <location>
        <begin position="1"/>
        <end position="11"/>
    </location>
</feature>
<dbReference type="InterPro" id="IPR013103">
    <property type="entry name" value="RVT_2"/>
</dbReference>
<sequence length="407" mass="46551">METQNRIEDQHYQPLQPTSPSLEIDSETDSEDGSNTSTAEQSPSDLPIAKRKGFRECWDKPLFPISRVKHKTDGSVERLKARLVTKGYTQAYDIDYQETFALVAKLNTVRVLLSLAANLDWPLHQLDIKNAFLNGDLEEEVFMEFPLGFEPNDKRSVCKLQKTLYGLKQSPRAWFGKFTRAVKQYGYVQCKSDHTLFLNHTPYGDMTAFIVYVDDIVITGNNEGEIQKLKGFLAKDFEVKDLGNLRYFFGMEVARSKKGISVSQRKYVLDLLEETGMLDCKPAETPMDYTTKLGPIQDSPPVDKGRYQRLGGKLIYLFHTRPYISFSLSTVSQFTNDPKEEHMTAMFKILKYLKMSPGMGLFFEKGVNRGLEIYSDADWAGSITDRRSISGYCTFLWGNLVTWRSKK</sequence>
<name>A0AAD5J530_ACENE</name>
<feature type="region of interest" description="Disordered" evidence="1">
    <location>
        <begin position="1"/>
        <end position="46"/>
    </location>
</feature>
<dbReference type="Proteomes" id="UP001064489">
    <property type="component" value="Chromosome 3"/>
</dbReference>
<dbReference type="Pfam" id="PF07727">
    <property type="entry name" value="RVT_2"/>
    <property type="match status" value="1"/>
</dbReference>
<comment type="caution">
    <text evidence="3">The sequence shown here is derived from an EMBL/GenBank/DDBJ whole genome shotgun (WGS) entry which is preliminary data.</text>
</comment>
<dbReference type="AlphaFoldDB" id="A0AAD5J530"/>
<feature type="compositionally biased region" description="Polar residues" evidence="1">
    <location>
        <begin position="33"/>
        <end position="44"/>
    </location>
</feature>
<organism evidence="3 4">
    <name type="scientific">Acer negundo</name>
    <name type="common">Box elder</name>
    <dbReference type="NCBI Taxonomy" id="4023"/>
    <lineage>
        <taxon>Eukaryota</taxon>
        <taxon>Viridiplantae</taxon>
        <taxon>Streptophyta</taxon>
        <taxon>Embryophyta</taxon>
        <taxon>Tracheophyta</taxon>
        <taxon>Spermatophyta</taxon>
        <taxon>Magnoliopsida</taxon>
        <taxon>eudicotyledons</taxon>
        <taxon>Gunneridae</taxon>
        <taxon>Pentapetalae</taxon>
        <taxon>rosids</taxon>
        <taxon>malvids</taxon>
        <taxon>Sapindales</taxon>
        <taxon>Sapindaceae</taxon>
        <taxon>Hippocastanoideae</taxon>
        <taxon>Acereae</taxon>
        <taxon>Acer</taxon>
    </lineage>
</organism>
<evidence type="ECO:0000256" key="1">
    <source>
        <dbReference type="SAM" id="MobiDB-lite"/>
    </source>
</evidence>
<reference evidence="3" key="2">
    <citation type="submission" date="2023-02" db="EMBL/GenBank/DDBJ databases">
        <authorList>
            <person name="Swenson N.G."/>
            <person name="Wegrzyn J.L."/>
            <person name="Mcevoy S.L."/>
        </authorList>
    </citation>
    <scope>NUCLEOTIDE SEQUENCE</scope>
    <source>
        <strain evidence="3">91603</strain>
        <tissue evidence="3">Leaf</tissue>
    </source>
</reference>
<dbReference type="EMBL" id="JAJSOW010000100">
    <property type="protein sequence ID" value="KAI9186008.1"/>
    <property type="molecule type" value="Genomic_DNA"/>
</dbReference>
<evidence type="ECO:0000259" key="2">
    <source>
        <dbReference type="Pfam" id="PF07727"/>
    </source>
</evidence>
<reference evidence="3" key="1">
    <citation type="journal article" date="2022" name="Plant J.">
        <title>Strategies of tolerance reflected in two North American maple genomes.</title>
        <authorList>
            <person name="McEvoy S.L."/>
            <person name="Sezen U.U."/>
            <person name="Trouern-Trend A."/>
            <person name="McMahon S.M."/>
            <person name="Schaberg P.G."/>
            <person name="Yang J."/>
            <person name="Wegrzyn J.L."/>
            <person name="Swenson N.G."/>
        </authorList>
    </citation>
    <scope>NUCLEOTIDE SEQUENCE</scope>
    <source>
        <strain evidence="3">91603</strain>
    </source>
</reference>
<accession>A0AAD5J530</accession>
<dbReference type="SUPFAM" id="SSF56672">
    <property type="entry name" value="DNA/RNA polymerases"/>
    <property type="match status" value="1"/>
</dbReference>
<dbReference type="InterPro" id="IPR043502">
    <property type="entry name" value="DNA/RNA_pol_sf"/>
</dbReference>
<feature type="domain" description="Reverse transcriptase Ty1/copia-type" evidence="2">
    <location>
        <begin position="69"/>
        <end position="287"/>
    </location>
</feature>
<proteinExistence type="predicted"/>